<organism evidence="1 2">
    <name type="scientific">Desulfosporosinus acididurans</name>
    <dbReference type="NCBI Taxonomy" id="476652"/>
    <lineage>
        <taxon>Bacteria</taxon>
        <taxon>Bacillati</taxon>
        <taxon>Bacillota</taxon>
        <taxon>Clostridia</taxon>
        <taxon>Eubacteriales</taxon>
        <taxon>Desulfitobacteriaceae</taxon>
        <taxon>Desulfosporosinus</taxon>
    </lineage>
</organism>
<dbReference type="InterPro" id="IPR036638">
    <property type="entry name" value="HLH_DNA-bd_sf"/>
</dbReference>
<dbReference type="Gene3D" id="4.10.280.10">
    <property type="entry name" value="Helix-loop-helix DNA-binding domain"/>
    <property type="match status" value="1"/>
</dbReference>
<sequence length="54" mass="6256">MKQDEVLGLIESLRSQLVKLAQYKSLNDPEVINLSQRLDSYLTLYHNIMSNFVS</sequence>
<dbReference type="STRING" id="476652.DEAC_c35140"/>
<accession>A0A0J1FNL4</accession>
<name>A0A0J1FNL4_9FIRM</name>
<comment type="caution">
    <text evidence="1">The sequence shown here is derived from an EMBL/GenBank/DDBJ whole genome shotgun (WGS) entry which is preliminary data.</text>
</comment>
<dbReference type="Proteomes" id="UP000036356">
    <property type="component" value="Unassembled WGS sequence"/>
</dbReference>
<dbReference type="InterPro" id="IPR037208">
    <property type="entry name" value="Spo0E-like_sf"/>
</dbReference>
<reference evidence="1 2" key="1">
    <citation type="submission" date="2015-06" db="EMBL/GenBank/DDBJ databases">
        <title>Draft genome of the moderately acidophilic sulfate reducer Candidatus Desulfosporosinus acididurans strain M1.</title>
        <authorList>
            <person name="Poehlein A."/>
            <person name="Petzsch P."/>
            <person name="Johnson B.D."/>
            <person name="Schloemann M."/>
            <person name="Daniel R."/>
            <person name="Muehling M."/>
        </authorList>
    </citation>
    <scope>NUCLEOTIDE SEQUENCE [LARGE SCALE GENOMIC DNA]</scope>
    <source>
        <strain evidence="1 2">M1</strain>
    </source>
</reference>
<dbReference type="AlphaFoldDB" id="A0A0J1FNL4"/>
<dbReference type="Pfam" id="PF09388">
    <property type="entry name" value="SpoOE-like"/>
    <property type="match status" value="1"/>
</dbReference>
<evidence type="ECO:0000313" key="1">
    <source>
        <dbReference type="EMBL" id="KLU64568.1"/>
    </source>
</evidence>
<dbReference type="SUPFAM" id="SSF140500">
    <property type="entry name" value="BAS1536-like"/>
    <property type="match status" value="1"/>
</dbReference>
<evidence type="ECO:0000313" key="2">
    <source>
        <dbReference type="Proteomes" id="UP000036356"/>
    </source>
</evidence>
<proteinExistence type="predicted"/>
<dbReference type="GO" id="GO:0043937">
    <property type="term" value="P:regulation of sporulation"/>
    <property type="evidence" value="ECO:0007669"/>
    <property type="project" value="InterPro"/>
</dbReference>
<dbReference type="PATRIC" id="fig|476652.3.peg.3707"/>
<dbReference type="RefSeq" id="WP_083996254.1">
    <property type="nucleotide sequence ID" value="NZ_LDZY01000013.1"/>
</dbReference>
<gene>
    <name evidence="1" type="ORF">DEAC_c35140</name>
</gene>
<dbReference type="EMBL" id="LDZY01000013">
    <property type="protein sequence ID" value="KLU64568.1"/>
    <property type="molecule type" value="Genomic_DNA"/>
</dbReference>
<dbReference type="InterPro" id="IPR018540">
    <property type="entry name" value="Spo0E-like"/>
</dbReference>
<protein>
    <submittedName>
        <fullName evidence="1">Spo0E like sporulation regulatory protein</fullName>
    </submittedName>
</protein>
<dbReference type="GO" id="GO:0046983">
    <property type="term" value="F:protein dimerization activity"/>
    <property type="evidence" value="ECO:0007669"/>
    <property type="project" value="InterPro"/>
</dbReference>
<keyword evidence="2" id="KW-1185">Reference proteome</keyword>